<dbReference type="Pfam" id="PF08889">
    <property type="entry name" value="WbqC"/>
    <property type="match status" value="1"/>
</dbReference>
<dbReference type="AlphaFoldDB" id="A0A382TWR5"/>
<gene>
    <name evidence="1" type="ORF">METZ01_LOCUS379364</name>
</gene>
<sequence>FVFLDNVQYQKNGLQNRNQIKTPQGKMWLTLPIKHSFGQLINKVEIDSTKSKIKHLNSLQMNYSKAPCYSDVYEIVSSVLDDQNNLISSISIELIKKILSYLEYKGEIVLSSDFAIKSKSSDLILDLCLALEAEQYLSGSGGQGYLVQEDFEQAGIEVKFQQFHLPEYKQCFPKVGFISDLSILDLLFNEGKNARYIMQLGGQPYLDWDKSN</sequence>
<dbReference type="EMBL" id="UINC01139762">
    <property type="protein sequence ID" value="SVD26510.1"/>
    <property type="molecule type" value="Genomic_DNA"/>
</dbReference>
<accession>A0A382TWR5</accession>
<evidence type="ECO:0000313" key="1">
    <source>
        <dbReference type="EMBL" id="SVD26510.1"/>
    </source>
</evidence>
<proteinExistence type="predicted"/>
<protein>
    <recommendedName>
        <fullName evidence="2">WbqC family protein</fullName>
    </recommendedName>
</protein>
<evidence type="ECO:0008006" key="2">
    <source>
        <dbReference type="Google" id="ProtNLM"/>
    </source>
</evidence>
<dbReference type="InterPro" id="IPR014985">
    <property type="entry name" value="WbqC"/>
</dbReference>
<name>A0A382TWR5_9ZZZZ</name>
<organism evidence="1">
    <name type="scientific">marine metagenome</name>
    <dbReference type="NCBI Taxonomy" id="408172"/>
    <lineage>
        <taxon>unclassified sequences</taxon>
        <taxon>metagenomes</taxon>
        <taxon>ecological metagenomes</taxon>
    </lineage>
</organism>
<reference evidence="1" key="1">
    <citation type="submission" date="2018-05" db="EMBL/GenBank/DDBJ databases">
        <authorList>
            <person name="Lanie J.A."/>
            <person name="Ng W.-L."/>
            <person name="Kazmierczak K.M."/>
            <person name="Andrzejewski T.M."/>
            <person name="Davidsen T.M."/>
            <person name="Wayne K.J."/>
            <person name="Tettelin H."/>
            <person name="Glass J.I."/>
            <person name="Rusch D."/>
            <person name="Podicherti R."/>
            <person name="Tsui H.-C.T."/>
            <person name="Winkler M.E."/>
        </authorList>
    </citation>
    <scope>NUCLEOTIDE SEQUENCE</scope>
</reference>
<feature type="non-terminal residue" evidence="1">
    <location>
        <position position="1"/>
    </location>
</feature>